<keyword evidence="9" id="KW-0812">Transmembrane</keyword>
<feature type="active site" evidence="6">
    <location>
        <position position="201"/>
    </location>
</feature>
<dbReference type="PROSITE" id="PS51767">
    <property type="entry name" value="PEPTIDASE_A1"/>
    <property type="match status" value="1"/>
</dbReference>
<evidence type="ECO:0000256" key="4">
    <source>
        <dbReference type="ARBA" id="ARBA00022801"/>
    </source>
</evidence>
<evidence type="ECO:0000259" key="10">
    <source>
        <dbReference type="PROSITE" id="PS51767"/>
    </source>
</evidence>
<feature type="domain" description="Peptidase A1" evidence="10">
    <location>
        <begin position="183"/>
        <end position="522"/>
    </location>
</feature>
<feature type="region of interest" description="Disordered" evidence="8">
    <location>
        <begin position="1154"/>
        <end position="1218"/>
    </location>
</feature>
<proteinExistence type="inferred from homology"/>
<feature type="compositionally biased region" description="Pro residues" evidence="8">
    <location>
        <begin position="890"/>
        <end position="900"/>
    </location>
</feature>
<gene>
    <name evidence="11" type="ORF">JKP88DRAFT_315783</name>
</gene>
<dbReference type="GO" id="GO:0004190">
    <property type="term" value="F:aspartic-type endopeptidase activity"/>
    <property type="evidence" value="ECO:0007669"/>
    <property type="project" value="UniProtKB-KW"/>
</dbReference>
<name>A0A836CGA4_9STRA</name>
<evidence type="ECO:0000256" key="9">
    <source>
        <dbReference type="SAM" id="Phobius"/>
    </source>
</evidence>
<keyword evidence="12" id="KW-1185">Reference proteome</keyword>
<feature type="transmembrane region" description="Helical" evidence="9">
    <location>
        <begin position="1110"/>
        <end position="1132"/>
    </location>
</feature>
<keyword evidence="3" id="KW-0732">Signal</keyword>
<dbReference type="InterPro" id="IPR033121">
    <property type="entry name" value="PEPTIDASE_A1"/>
</dbReference>
<feature type="compositionally biased region" description="Gly residues" evidence="8">
    <location>
        <begin position="581"/>
        <end position="595"/>
    </location>
</feature>
<sequence length="1218" mass="124607">MPPCDTGQRLYPTSPCELSTSRCELSVYSLRHQRTCVVACRTHGRFAPPPHQRTPTSTPQVYFFPTPFRSTALATQRRTHLCAGAPPHLNLLCVPMALVCVLGRGTRFASSRSAALRHSARSAPRPARLRTLITFLWCSLMYPCGTLRRKTSANTQQLQRTALIRNVYRSRRCRRARAGLGTHFAYLWVGTPPQRVSVIVDTGSHYTAYPCAGCRECGAHTDAYFNQSASATCDADDHCLFGQRYGEGSSWLAVEARDRLYAGGATRAATPPRDAAFAVDLTFGCIRDQSALFDEQRADGIMGMSRAPATTLVWQLHAQRVLPSRRFSLCLAAGGGVMTLGGDEPLLHAAAPLRAVALAPRDDTGWYQARIADVLVGGASIGARALSAAAGERAVIDSGTTYSYLPSAWAAALRRRWRAATGRDYEMDDVAMSAADAAALPDITIVFGGSGGGGSGGSGGGGGGGAQLVVQPDAYLSASGGKYYMTLLTAAAGQTAIIGANALRDHAVLFDADTDSGTRVHAMSCAQNHCCRMHVIVFDRVSMPECHPGPAQTPPPTPAAAAAASDAADVTPAPTANSSDRGGGGTASAEEGGGAPIVWTGPEPGDPPDAPPYCALSAAPVLRRACDAHCGGGGGGGSCGGDGGGGSSGGTEVWGYVYEDGSGAGCPALDTETRPCAVPCGGGNGGGGGGAAAAAPVEGAGAGVGWWYGAKGAGPGRCRVGGWPHGEVGVEAGCATVWSPCGAACAQRRFWPAVGQHWVRARDVRLRLGSLVNVIGDVVGCRVARWCRGCSGHSAFEQRRRLQLGSCLPPRSTSYLLVHTSNATAAGAFEAILPTRCAAQERGCHTGAACALERRGYVVRGAVALRLAAPLWTRSLSDSLAQELGALLAAPPPPLPPPPGGHRRGVSGGGRAAAAPTADGNPSAAALLRPLRALRTAAVVPLRATTQQSPTGDYERLEQRRRGIAEAAAPPAAPPAPLPDANVEIMDVIGGAVAAGDGGGGTASSDAPRTFTAVFLIHTYPSESEAAARRARDALAAPGFSAALRGALLRDRDAVFPVTTLCLGDVEVAAASLQVLRANDTDAIYNVTGLLRAVGSGAATAPAAAAAAHVVLWACLAAAGALLCLLCGAVAARDWAKGGHWYAALRARDADGAHDVDAESHADEGQRSSAQQGDVEAAARVDGAQGGGGRGGAANGGAGGGGGGARVSYQGQMELEQG</sequence>
<dbReference type="PANTHER" id="PTHR13683">
    <property type="entry name" value="ASPARTYL PROTEASES"/>
    <property type="match status" value="1"/>
</dbReference>
<dbReference type="Gene3D" id="2.40.70.10">
    <property type="entry name" value="Acid Proteases"/>
    <property type="match status" value="2"/>
</dbReference>
<dbReference type="GO" id="GO:0006508">
    <property type="term" value="P:proteolysis"/>
    <property type="evidence" value="ECO:0007669"/>
    <property type="project" value="UniProtKB-KW"/>
</dbReference>
<evidence type="ECO:0000256" key="2">
    <source>
        <dbReference type="ARBA" id="ARBA00022670"/>
    </source>
</evidence>
<evidence type="ECO:0000256" key="6">
    <source>
        <dbReference type="PIRSR" id="PIRSR601461-1"/>
    </source>
</evidence>
<evidence type="ECO:0000256" key="5">
    <source>
        <dbReference type="ARBA" id="ARBA00046288"/>
    </source>
</evidence>
<protein>
    <recommendedName>
        <fullName evidence="10">Peptidase A1 domain-containing protein</fullName>
    </recommendedName>
</protein>
<feature type="active site" evidence="6">
    <location>
        <position position="397"/>
    </location>
</feature>
<dbReference type="EMBL" id="JAFCMP010000179">
    <property type="protein sequence ID" value="KAG5184163.1"/>
    <property type="molecule type" value="Genomic_DNA"/>
</dbReference>
<dbReference type="InterPro" id="IPR001969">
    <property type="entry name" value="Aspartic_peptidase_AS"/>
</dbReference>
<evidence type="ECO:0000313" key="11">
    <source>
        <dbReference type="EMBL" id="KAG5184163.1"/>
    </source>
</evidence>
<feature type="region of interest" description="Disordered" evidence="8">
    <location>
        <begin position="547"/>
        <end position="612"/>
    </location>
</feature>
<comment type="caution">
    <text evidence="11">The sequence shown here is derived from an EMBL/GenBank/DDBJ whole genome shotgun (WGS) entry which is preliminary data.</text>
</comment>
<evidence type="ECO:0000256" key="3">
    <source>
        <dbReference type="ARBA" id="ARBA00022729"/>
    </source>
</evidence>
<dbReference type="CDD" id="cd05471">
    <property type="entry name" value="pepsin_like"/>
    <property type="match status" value="1"/>
</dbReference>
<evidence type="ECO:0000256" key="1">
    <source>
        <dbReference type="ARBA" id="ARBA00007447"/>
    </source>
</evidence>
<feature type="compositionally biased region" description="Basic and acidic residues" evidence="8">
    <location>
        <begin position="1154"/>
        <end position="1166"/>
    </location>
</feature>
<dbReference type="PROSITE" id="PS00141">
    <property type="entry name" value="ASP_PROTEASE"/>
    <property type="match status" value="1"/>
</dbReference>
<dbReference type="GO" id="GO:0012505">
    <property type="term" value="C:endomembrane system"/>
    <property type="evidence" value="ECO:0007669"/>
    <property type="project" value="UniProtKB-SubCell"/>
</dbReference>
<dbReference type="Pfam" id="PF00026">
    <property type="entry name" value="Asp"/>
    <property type="match status" value="1"/>
</dbReference>
<dbReference type="PRINTS" id="PR00792">
    <property type="entry name" value="PEPSIN"/>
</dbReference>
<evidence type="ECO:0000313" key="12">
    <source>
        <dbReference type="Proteomes" id="UP000664859"/>
    </source>
</evidence>
<feature type="compositionally biased region" description="Gly residues" evidence="8">
    <location>
        <begin position="1184"/>
        <end position="1205"/>
    </location>
</feature>
<comment type="subcellular location">
    <subcellularLocation>
        <location evidence="5">Endomembrane system</location>
        <topology evidence="5">Single-pass type I membrane protein</topology>
    </subcellularLocation>
</comment>
<keyword evidence="9" id="KW-0472">Membrane</keyword>
<dbReference type="InterPro" id="IPR034164">
    <property type="entry name" value="Pepsin-like_dom"/>
</dbReference>
<dbReference type="Proteomes" id="UP000664859">
    <property type="component" value="Unassembled WGS sequence"/>
</dbReference>
<evidence type="ECO:0000256" key="7">
    <source>
        <dbReference type="RuleBase" id="RU000454"/>
    </source>
</evidence>
<feature type="compositionally biased region" description="Low complexity" evidence="8">
    <location>
        <begin position="559"/>
        <end position="576"/>
    </location>
</feature>
<keyword evidence="4 7" id="KW-0378">Hydrolase</keyword>
<comment type="similarity">
    <text evidence="1 7">Belongs to the peptidase A1 family.</text>
</comment>
<organism evidence="11 12">
    <name type="scientific">Tribonema minus</name>
    <dbReference type="NCBI Taxonomy" id="303371"/>
    <lineage>
        <taxon>Eukaryota</taxon>
        <taxon>Sar</taxon>
        <taxon>Stramenopiles</taxon>
        <taxon>Ochrophyta</taxon>
        <taxon>PX clade</taxon>
        <taxon>Xanthophyceae</taxon>
        <taxon>Tribonematales</taxon>
        <taxon>Tribonemataceae</taxon>
        <taxon>Tribonema</taxon>
    </lineage>
</organism>
<keyword evidence="2 7" id="KW-0645">Protease</keyword>
<keyword evidence="7" id="KW-0064">Aspartyl protease</keyword>
<dbReference type="AlphaFoldDB" id="A0A836CGA4"/>
<dbReference type="OrthoDB" id="2747330at2759"/>
<dbReference type="PANTHER" id="PTHR13683:SF375">
    <property type="entry name" value="PEPTIDASE A1 DOMAIN-CONTAINING PROTEIN"/>
    <property type="match status" value="1"/>
</dbReference>
<evidence type="ECO:0000256" key="8">
    <source>
        <dbReference type="SAM" id="MobiDB-lite"/>
    </source>
</evidence>
<dbReference type="SUPFAM" id="SSF50630">
    <property type="entry name" value="Acid proteases"/>
    <property type="match status" value="1"/>
</dbReference>
<keyword evidence="9" id="KW-1133">Transmembrane helix</keyword>
<dbReference type="InterPro" id="IPR021109">
    <property type="entry name" value="Peptidase_aspartic_dom_sf"/>
</dbReference>
<feature type="region of interest" description="Disordered" evidence="8">
    <location>
        <begin position="888"/>
        <end position="922"/>
    </location>
</feature>
<accession>A0A836CGA4</accession>
<dbReference type="InterPro" id="IPR001461">
    <property type="entry name" value="Aspartic_peptidase_A1"/>
</dbReference>
<reference evidence="11" key="1">
    <citation type="submission" date="2021-02" db="EMBL/GenBank/DDBJ databases">
        <title>First Annotated Genome of the Yellow-green Alga Tribonema minus.</title>
        <authorList>
            <person name="Mahan K.M."/>
        </authorList>
    </citation>
    <scope>NUCLEOTIDE SEQUENCE</scope>
    <source>
        <strain evidence="11">UTEX B ZZ1240</strain>
    </source>
</reference>